<dbReference type="AlphaFoldDB" id="A0A136ITG7"/>
<keyword evidence="3" id="KW-1185">Reference proteome</keyword>
<dbReference type="InParanoid" id="A0A136ITG7"/>
<dbReference type="Proteomes" id="UP000070501">
    <property type="component" value="Unassembled WGS sequence"/>
</dbReference>
<protein>
    <submittedName>
        <fullName evidence="2">Uncharacterized protein</fullName>
    </submittedName>
</protein>
<sequence>MKASFAMVTVLAGLALATPANPAARAEAAAAAGAVEVAEVGVLNAEQEAEVEETVQALAILDPQCVSCIRKNCAASVQWDLDKSHQYHPIHEEDLTLLVYRSVVTSASPVT</sequence>
<evidence type="ECO:0000313" key="3">
    <source>
        <dbReference type="Proteomes" id="UP000070501"/>
    </source>
</evidence>
<evidence type="ECO:0000313" key="2">
    <source>
        <dbReference type="EMBL" id="KXJ88262.1"/>
    </source>
</evidence>
<feature type="signal peptide" evidence="1">
    <location>
        <begin position="1"/>
        <end position="17"/>
    </location>
</feature>
<reference evidence="3" key="1">
    <citation type="submission" date="2016-02" db="EMBL/GenBank/DDBJ databases">
        <title>Draft genome sequence of Microdochium bolleyi, a fungal endophyte of beachgrass.</title>
        <authorList>
            <consortium name="DOE Joint Genome Institute"/>
            <person name="David A.S."/>
            <person name="May G."/>
            <person name="Haridas S."/>
            <person name="Lim J."/>
            <person name="Wang M."/>
            <person name="Labutti K."/>
            <person name="Lipzen A."/>
            <person name="Barry K."/>
            <person name="Grigoriev I.V."/>
        </authorList>
    </citation>
    <scope>NUCLEOTIDE SEQUENCE [LARGE SCALE GENOMIC DNA]</scope>
    <source>
        <strain evidence="3">J235TASD1</strain>
    </source>
</reference>
<proteinExistence type="predicted"/>
<dbReference type="EMBL" id="KQ964259">
    <property type="protein sequence ID" value="KXJ88262.1"/>
    <property type="molecule type" value="Genomic_DNA"/>
</dbReference>
<organism evidence="2 3">
    <name type="scientific">Microdochium bolleyi</name>
    <dbReference type="NCBI Taxonomy" id="196109"/>
    <lineage>
        <taxon>Eukaryota</taxon>
        <taxon>Fungi</taxon>
        <taxon>Dikarya</taxon>
        <taxon>Ascomycota</taxon>
        <taxon>Pezizomycotina</taxon>
        <taxon>Sordariomycetes</taxon>
        <taxon>Xylariomycetidae</taxon>
        <taxon>Xylariales</taxon>
        <taxon>Microdochiaceae</taxon>
        <taxon>Microdochium</taxon>
    </lineage>
</organism>
<keyword evidence="1" id="KW-0732">Signal</keyword>
<name>A0A136ITG7_9PEZI</name>
<accession>A0A136ITG7</accession>
<feature type="chain" id="PRO_5007293109" evidence="1">
    <location>
        <begin position="18"/>
        <end position="111"/>
    </location>
</feature>
<gene>
    <name evidence="2" type="ORF">Micbo1qcDRAFT_178408</name>
</gene>
<evidence type="ECO:0000256" key="1">
    <source>
        <dbReference type="SAM" id="SignalP"/>
    </source>
</evidence>